<dbReference type="EMBL" id="KZ348508">
    <property type="protein sequence ID" value="PIO66101.1"/>
    <property type="molecule type" value="Genomic_DNA"/>
</dbReference>
<dbReference type="OrthoDB" id="5862419at2759"/>
<dbReference type="Proteomes" id="UP000230423">
    <property type="component" value="Unassembled WGS sequence"/>
</dbReference>
<dbReference type="AlphaFoldDB" id="A0A2G9U766"/>
<evidence type="ECO:0000313" key="2">
    <source>
        <dbReference type="Proteomes" id="UP000230423"/>
    </source>
</evidence>
<dbReference type="Pfam" id="PF02995">
    <property type="entry name" value="DUF229"/>
    <property type="match status" value="1"/>
</dbReference>
<dbReference type="Gene3D" id="3.40.720.10">
    <property type="entry name" value="Alkaline Phosphatase, subunit A"/>
    <property type="match status" value="1"/>
</dbReference>
<reference evidence="1 2" key="1">
    <citation type="submission" date="2015-09" db="EMBL/GenBank/DDBJ databases">
        <title>Draft genome of the parasitic nematode Teladorsagia circumcincta isolate WARC Sus (inbred).</title>
        <authorList>
            <person name="Mitreva M."/>
        </authorList>
    </citation>
    <scope>NUCLEOTIDE SEQUENCE [LARGE SCALE GENOMIC DNA]</scope>
    <source>
        <strain evidence="1 2">S</strain>
    </source>
</reference>
<dbReference type="SUPFAM" id="SSF53649">
    <property type="entry name" value="Alkaline phosphatase-like"/>
    <property type="match status" value="1"/>
</dbReference>
<organism evidence="1 2">
    <name type="scientific">Teladorsagia circumcincta</name>
    <name type="common">Brown stomach worm</name>
    <name type="synonym">Ostertagia circumcincta</name>
    <dbReference type="NCBI Taxonomy" id="45464"/>
    <lineage>
        <taxon>Eukaryota</taxon>
        <taxon>Metazoa</taxon>
        <taxon>Ecdysozoa</taxon>
        <taxon>Nematoda</taxon>
        <taxon>Chromadorea</taxon>
        <taxon>Rhabditida</taxon>
        <taxon>Rhabditina</taxon>
        <taxon>Rhabditomorpha</taxon>
        <taxon>Strongyloidea</taxon>
        <taxon>Trichostrongylidae</taxon>
        <taxon>Teladorsagia</taxon>
    </lineage>
</organism>
<name>A0A2G9U766_TELCI</name>
<protein>
    <submittedName>
        <fullName evidence="1">Uncharacterized protein</fullName>
    </submittedName>
</protein>
<dbReference type="GO" id="GO:0005615">
    <property type="term" value="C:extracellular space"/>
    <property type="evidence" value="ECO:0007669"/>
    <property type="project" value="TreeGrafter"/>
</dbReference>
<dbReference type="InterPro" id="IPR017850">
    <property type="entry name" value="Alkaline_phosphatase_core_sf"/>
</dbReference>
<dbReference type="InterPro" id="IPR004245">
    <property type="entry name" value="DUF229"/>
</dbReference>
<evidence type="ECO:0000313" key="1">
    <source>
        <dbReference type="EMBL" id="PIO66101.1"/>
    </source>
</evidence>
<proteinExistence type="predicted"/>
<gene>
    <name evidence="1" type="ORF">TELCIR_12200</name>
</gene>
<keyword evidence="2" id="KW-1185">Reference proteome</keyword>
<sequence length="303" mass="34635">MLDYLGLFVNAYEGSPKFSLTWLVDLTHDNTKLLYRSDYELYDFYLKNRDALNNSFIFFFGDHGPRFGSEASTKFGIREQNNPFLYVVVPKHLRHTKLHQQMLENSQELVTHHDLHSTLEDILYASSLNQPLKNFSDLSFKRFNSRGSSLLRQFESGVERTCKTLPIPFQYCICQYKKTNVTDVKLAQSLGVFAANGLAAILDSEKVSSLCEKIVMKQVLEVQKYLLPHKNATQPQVNLYEVIFVVSAPALGKFKIPVREESNGKLVLAGEQFDRLDKYGNHGDCMTKDILKPLCTCKNNRTG</sequence>
<accession>A0A2G9U766</accession>
<dbReference type="PANTHER" id="PTHR10974:SF75">
    <property type="entry name" value="SULFATASE DOMAIN-CONTAINING PROTEIN"/>
    <property type="match status" value="1"/>
</dbReference>
<dbReference type="PANTHER" id="PTHR10974">
    <property type="entry name" value="FI08016P-RELATED"/>
    <property type="match status" value="1"/>
</dbReference>